<dbReference type="RefSeq" id="WP_326928489.1">
    <property type="nucleotide sequence ID" value="NZ_CP123443.1"/>
</dbReference>
<organism evidence="1 2">
    <name type="scientific">Candidatus Haliotispira prima</name>
    <dbReference type="NCBI Taxonomy" id="3034016"/>
    <lineage>
        <taxon>Bacteria</taxon>
        <taxon>Pseudomonadati</taxon>
        <taxon>Spirochaetota</taxon>
        <taxon>Spirochaetia</taxon>
        <taxon>Spirochaetales</taxon>
        <taxon>Spirochaetaceae</taxon>
        <taxon>Candidatus Haliotispira</taxon>
    </lineage>
</organism>
<keyword evidence="2" id="KW-1185">Reference proteome</keyword>
<sequence length="253" mass="26494">MASSLQLEISSNVELANIGAVVRLATKAAPTKAEAQASAGHVSVGIPAGVTRKISISQHYGSIFSDGVTLADVLAPKTAYKLYLYFPAEIITTTAEITGLSITDDKAVVPFTTAALPAEGDAKWLSNIGSKCVGSLDSLYFMQKQTGVVVCYFYANFDPLAVEIVSHSKSSTGMNQIDNVGTYTGAPGGGVGIPGPDFYFAYGSISGYTSNSTTHYAYWLGADKTNTLQNPVQSTVTDGLGLPTTFDIPGTRH</sequence>
<dbReference type="EMBL" id="CP123443">
    <property type="protein sequence ID" value="WGK70280.1"/>
    <property type="molecule type" value="Genomic_DNA"/>
</dbReference>
<evidence type="ECO:0000313" key="2">
    <source>
        <dbReference type="Proteomes" id="UP001228690"/>
    </source>
</evidence>
<accession>A0ABY8MJS5</accession>
<dbReference type="Proteomes" id="UP001228690">
    <property type="component" value="Chromosome"/>
</dbReference>
<name>A0ABY8MJS5_9SPIO</name>
<evidence type="ECO:0000313" key="1">
    <source>
        <dbReference type="EMBL" id="WGK70280.1"/>
    </source>
</evidence>
<gene>
    <name evidence="1" type="ORF">P0082_05315</name>
</gene>
<proteinExistence type="predicted"/>
<reference evidence="1 2" key="1">
    <citation type="submission" date="2023-04" db="EMBL/GenBank/DDBJ databases">
        <title>Spirochaete genome identified in red abalone sample constitutes a novel genus.</title>
        <authorList>
            <person name="Sharma S.P."/>
            <person name="Purcell C.M."/>
            <person name="Hyde J.R."/>
            <person name="Severin A.J."/>
        </authorList>
    </citation>
    <scope>NUCLEOTIDE SEQUENCE [LARGE SCALE GENOMIC DNA]</scope>
    <source>
        <strain evidence="1 2">SP-2023</strain>
    </source>
</reference>
<protein>
    <submittedName>
        <fullName evidence="1">Uncharacterized protein</fullName>
    </submittedName>
</protein>